<feature type="compositionally biased region" description="Basic and acidic residues" evidence="5">
    <location>
        <begin position="59"/>
        <end position="72"/>
    </location>
</feature>
<evidence type="ECO:0000256" key="3">
    <source>
        <dbReference type="ARBA" id="ARBA00022737"/>
    </source>
</evidence>
<dbReference type="Proteomes" id="UP000660745">
    <property type="component" value="Unassembled WGS sequence"/>
</dbReference>
<dbReference type="Gene3D" id="2.180.10.10">
    <property type="entry name" value="RHS repeat-associated core"/>
    <property type="match status" value="2"/>
</dbReference>
<dbReference type="NCBIfam" id="TIGR01643">
    <property type="entry name" value="YD_repeat_2x"/>
    <property type="match status" value="2"/>
</dbReference>
<feature type="compositionally biased region" description="Basic and acidic residues" evidence="5">
    <location>
        <begin position="1890"/>
        <end position="1904"/>
    </location>
</feature>
<dbReference type="InterPro" id="IPR006530">
    <property type="entry name" value="YD"/>
</dbReference>
<dbReference type="GO" id="GO:0005576">
    <property type="term" value="C:extracellular region"/>
    <property type="evidence" value="ECO:0007669"/>
    <property type="project" value="UniProtKB-SubCell"/>
</dbReference>
<evidence type="ECO:0000256" key="2">
    <source>
        <dbReference type="ARBA" id="ARBA00022525"/>
    </source>
</evidence>
<feature type="compositionally biased region" description="Basic residues" evidence="5">
    <location>
        <begin position="1905"/>
        <end position="1916"/>
    </location>
</feature>
<dbReference type="PANTHER" id="PTHR32305">
    <property type="match status" value="1"/>
</dbReference>
<dbReference type="SMART" id="SM00306">
    <property type="entry name" value="HintN"/>
    <property type="match status" value="1"/>
</dbReference>
<reference evidence="7" key="1">
    <citation type="journal article" date="2014" name="Int. J. Syst. Evol. Microbiol.">
        <title>Complete genome sequence of Corynebacterium casei LMG S-19264T (=DSM 44701T), isolated from a smear-ripened cheese.</title>
        <authorList>
            <consortium name="US DOE Joint Genome Institute (JGI-PGF)"/>
            <person name="Walter F."/>
            <person name="Albersmeier A."/>
            <person name="Kalinowski J."/>
            <person name="Ruckert C."/>
        </authorList>
    </citation>
    <scope>NUCLEOTIDE SEQUENCE</scope>
    <source>
        <strain evidence="7">CGMCC 4.7430</strain>
    </source>
</reference>
<comment type="caution">
    <text evidence="7">The sequence shown here is derived from an EMBL/GenBank/DDBJ whole genome shotgun (WGS) entry which is preliminary data.</text>
</comment>
<dbReference type="InterPro" id="IPR022385">
    <property type="entry name" value="Rhs_assc_core"/>
</dbReference>
<dbReference type="EMBL" id="BMNK01000001">
    <property type="protein sequence ID" value="GGP01062.1"/>
    <property type="molecule type" value="Genomic_DNA"/>
</dbReference>
<feature type="compositionally biased region" description="Polar residues" evidence="5">
    <location>
        <begin position="1861"/>
        <end position="1872"/>
    </location>
</feature>
<feature type="region of interest" description="Disordered" evidence="5">
    <location>
        <begin position="1178"/>
        <end position="1205"/>
    </location>
</feature>
<protein>
    <recommendedName>
        <fullName evidence="6">Hint domain-containing protein</fullName>
    </recommendedName>
</protein>
<evidence type="ECO:0000256" key="5">
    <source>
        <dbReference type="SAM" id="MobiDB-lite"/>
    </source>
</evidence>
<feature type="compositionally biased region" description="Basic residues" evidence="5">
    <location>
        <begin position="1873"/>
        <end position="1889"/>
    </location>
</feature>
<comment type="subcellular location">
    <subcellularLocation>
        <location evidence="1">Secreted</location>
    </subcellularLocation>
</comment>
<organism evidence="7 8">
    <name type="scientific">Nonomuraea glycinis</name>
    <dbReference type="NCBI Taxonomy" id="2047744"/>
    <lineage>
        <taxon>Bacteria</taxon>
        <taxon>Bacillati</taxon>
        <taxon>Actinomycetota</taxon>
        <taxon>Actinomycetes</taxon>
        <taxon>Streptosporangiales</taxon>
        <taxon>Streptosporangiaceae</taxon>
        <taxon>Nonomuraea</taxon>
    </lineage>
</organism>
<dbReference type="InterPro" id="IPR056823">
    <property type="entry name" value="TEN-like_YD-shell"/>
</dbReference>
<dbReference type="Pfam" id="PF07591">
    <property type="entry name" value="PT-HINT"/>
    <property type="match status" value="1"/>
</dbReference>
<evidence type="ECO:0000256" key="4">
    <source>
        <dbReference type="ARBA" id="ARBA00023026"/>
    </source>
</evidence>
<dbReference type="InterPro" id="IPR050708">
    <property type="entry name" value="T6SS_VgrG/RHS"/>
</dbReference>
<keyword evidence="8" id="KW-1185">Reference proteome</keyword>
<evidence type="ECO:0000313" key="8">
    <source>
        <dbReference type="Proteomes" id="UP000660745"/>
    </source>
</evidence>
<dbReference type="PANTHER" id="PTHR32305:SF17">
    <property type="entry name" value="TRNA NUCLEASE WAPA"/>
    <property type="match status" value="1"/>
</dbReference>
<dbReference type="GO" id="GO:0005737">
    <property type="term" value="C:cytoplasm"/>
    <property type="evidence" value="ECO:0007669"/>
    <property type="project" value="InterPro"/>
</dbReference>
<evidence type="ECO:0000259" key="6">
    <source>
        <dbReference type="SMART" id="SM00306"/>
    </source>
</evidence>
<reference evidence="7" key="2">
    <citation type="submission" date="2020-09" db="EMBL/GenBank/DDBJ databases">
        <authorList>
            <person name="Sun Q."/>
            <person name="Zhou Y."/>
        </authorList>
    </citation>
    <scope>NUCLEOTIDE SEQUENCE</scope>
    <source>
        <strain evidence="7">CGMCC 4.7430</strain>
    </source>
</reference>
<evidence type="ECO:0000256" key="1">
    <source>
        <dbReference type="ARBA" id="ARBA00004613"/>
    </source>
</evidence>
<keyword evidence="4" id="KW-0843">Virulence</keyword>
<dbReference type="Pfam" id="PF05593">
    <property type="entry name" value="RHS_repeat"/>
    <property type="match status" value="1"/>
</dbReference>
<dbReference type="InterPro" id="IPR036844">
    <property type="entry name" value="Hint_dom_sf"/>
</dbReference>
<keyword evidence="3" id="KW-0677">Repeat</keyword>
<accession>A0A917ZYG9</accession>
<feature type="compositionally biased region" description="Polar residues" evidence="5">
    <location>
        <begin position="371"/>
        <end position="386"/>
    </location>
</feature>
<gene>
    <name evidence="7" type="ORF">GCM10012278_03330</name>
</gene>
<feature type="compositionally biased region" description="Polar residues" evidence="5">
    <location>
        <begin position="1196"/>
        <end position="1205"/>
    </location>
</feature>
<proteinExistence type="predicted"/>
<dbReference type="SUPFAM" id="SSF51294">
    <property type="entry name" value="Hedgehog/intein (Hint) domain"/>
    <property type="match status" value="1"/>
</dbReference>
<dbReference type="Pfam" id="PF03534">
    <property type="entry name" value="SpvB"/>
    <property type="match status" value="1"/>
</dbReference>
<dbReference type="Pfam" id="PF25023">
    <property type="entry name" value="TEN_YD-shell"/>
    <property type="match status" value="1"/>
</dbReference>
<dbReference type="NCBIfam" id="TIGR03696">
    <property type="entry name" value="Rhs_assc_core"/>
    <property type="match status" value="1"/>
</dbReference>
<feature type="region of interest" description="Disordered" evidence="5">
    <location>
        <begin position="1013"/>
        <end position="1043"/>
    </location>
</feature>
<dbReference type="InterPro" id="IPR031325">
    <property type="entry name" value="RHS_repeat"/>
</dbReference>
<feature type="domain" description="Hint" evidence="6">
    <location>
        <begin position="1971"/>
        <end position="2072"/>
    </location>
</feature>
<feature type="region of interest" description="Disordered" evidence="5">
    <location>
        <begin position="1824"/>
        <end position="1916"/>
    </location>
</feature>
<dbReference type="InterPro" id="IPR003587">
    <property type="entry name" value="Hint_dom_N"/>
</dbReference>
<sequence length="2232" mass="241538">MPSRRLPVWFVALVIGLCSLVMISGVGVPDVLISQAAASGPDPEQSVDGRAVPGKKVAKGAEDSVPKVEPRKPVWPKAGTAEVRVAEAGKVTEAEGLPVRVGSVKGAGLDRVTVQTLAPEAVRALGGVGIAARVTRADGEKAAGKVRAEFSYAGFRDAYGGNFAGRLQLLRLPACVLESPRPRSCVVRPVAVQSVNDPKAETVSAQVEATAPDAAPAPVKSAPGKEKKTAAEAMEAVQAAQFAAGSVYVLAAGLTGPDGNWGATDLKPSGTWQAGTSGGGFDYDVPLPEAPSVAGNGPDLSLQYDASSVDGQGRWTNNQSGVVGVGWDLSAGFIERRYRRCLVDNWYNGDAELIWEATERASGGALCWESPDQNDNDGSTNDQTQSDLVLSAGGRSASIVQDRTSQAWKTVPDFGWKVEQVAGGADGQPYWKITSQEGQVWRFGHDRDAQWQTPYVGNEHDPLGVADEPCYDRYFNDVIPPTCTGVWRWNLDQEIDSNENVIDYSYTRETNYFCLPSCIHETYRVLPYDRGGFLAEVTWGHNTQVAGSEPTARTVFITVPRDGEDVPTDLHCEQAMDCENDAIAFYSTSKLVSVETESLNPGSGEWDPVDRLDLTHEWIYQRTDFGWAFDPVLWLDTVQQMGVAAEPPVMLPPLDFDAVMLAGKMDYDTMSDWTDLLSWRMVPRIAGIANGMGGRIEVTYGQASPCGGGRGRVGGNYLADKTGDCYQLDMGSDPEQGYETWSRFFKQLATKVVERDMVAGSPDMVHQYEFLGTPRWIDPRQDIEPGQAPDKSEWRGYAQVRTLEGAGTDPSAYSVATRTFLGGTTDPITDFDGNTITDAKPLQGQVLQEQSWKMTALSPRAYTEVDSTRYEYTIQNTGNGPGTMDPALVLTTRERSREKLGTGAWRYTDERTAYNADGLPITVNDFGQEGVAGDNTCTSTTYARNTDAGQWLTAFPSVVEERAGDTCTSGTLIGKSITLYDLGTNPATNKPSDGNPTEVRSYAGASTISTSKATFDDYGRPRTATDPLGKTSTTTYTPPVGWPHTGVATTNPLGHTVTARLSHTLGEAVSVTDANGKTTEMDYDALGRTTALWKPGQPRSGGTPSATVAYDIAFDGWQGQPTEPIKTTVSQLLTGTTYTTTYSYEDGLGRTREAQTASPAGGRIVTATTYDPRGLTATQSEPVHNTDEAGSGLLNPATTSLPQWTKNTYDDQERPVATIAYHLGTELRRTTTAYPGSERTEVTPPVGGKTATVTDVFGRTVKVEEWSDGATHADTTYGYDLNGNLTTMTDANGNVRTYTHDWLNRRTAATDPDAGSSSYGYDLAGQLAWSIDGNNQKISNSYDDLGRRTAQWAGEIGTGTKLAEWSYDTLAKGQPTAATRHTAGRPYTQTVTGYDNDYRPTGSKVTVPASEGALGGDYTTALAYDAAGNLREQTLPAAGGLPAEKVTFSYTDLGFADSMTSDLGGFTYIENTAFTLTGKLESRSLGANGQIKRLLERDPTTDWLSRVTTQSKADTPTPDTVQDDQYGYNTAGNITRVLDAASAADGTTGQSECFTYDGLLRLKTAYTTTASSCAGSGDGLGIDPYDQAYAYDKVGNLTTLTSNGQAATYTYPTPGASAVRPNAVTAITHPDRTDTYAYDDAGQLAARTVDGKQATLTWNPLGQLDQATINGQNTAMVYDAAGERLIRRDPDASVTLCLGSTELKLIAGQVTAKRYYSSPDASLIAMRQSSGVTWMLAGLHGSTQLAVNDATGAVSRERYLPFGQRRGGDDLPFTDRGFLGKTEDPSTDLTYLGARYYDPTIAKFISTDPELDLRTPEWANPYSYAANNPIDQSDPDGRRVDTGGGSKDTSYGYSRSKKRPNANQNFAKTHQASGKKKTSRERKIHRDRQKKTEKQRKDIAAWKKREAKRSQHHNRKAAIAKEDIEAYRWTMQNVGLDDEHGMVSSRYPSMRQTLKTRIGGKTQTSIKSGPCSSFVPGTKVLMADGTTKPIEDIKAGDKVIATDPVTGETAAKQVLAPITSKGVKNLVRVTVGSDDEAGILTATGEHPFWVPTIRQWQQANTLWPGQYLRTGQGTYVQVSAITAWTSAEQRVHNLTVADTHTYYVVAGDQAILVHNSADPFDEINPNDVRFTHDSVGRRFKDGHTIEETRDALRDGKLSPHDLDPIRLVERDGKLYTLDNRRLVAYQQAGLDSVPHRMATPAEIRKEWRKKFTTETDGVGIKIRGGEWHGPCD</sequence>
<dbReference type="InterPro" id="IPR003284">
    <property type="entry name" value="Sal_SpvB"/>
</dbReference>
<name>A0A917ZYG9_9ACTN</name>
<keyword evidence="2" id="KW-0964">Secreted</keyword>
<evidence type="ECO:0000313" key="7">
    <source>
        <dbReference type="EMBL" id="GGP01062.1"/>
    </source>
</evidence>
<dbReference type="Gene3D" id="2.170.16.10">
    <property type="entry name" value="Hedgehog/Intein (Hint) domain"/>
    <property type="match status" value="1"/>
</dbReference>
<feature type="region of interest" description="Disordered" evidence="5">
    <location>
        <begin position="366"/>
        <end position="386"/>
    </location>
</feature>
<dbReference type="RefSeq" id="WP_189136649.1">
    <property type="nucleotide sequence ID" value="NZ_BMNK01000001.1"/>
</dbReference>
<feature type="region of interest" description="Disordered" evidence="5">
    <location>
        <begin position="38"/>
        <end position="73"/>
    </location>
</feature>
<dbReference type="CDD" id="cd00081">
    <property type="entry name" value="Hint"/>
    <property type="match status" value="1"/>
</dbReference>